<dbReference type="EMBL" id="ADGK01000127">
    <property type="protein sequence ID" value="EFE23095.1"/>
    <property type="molecule type" value="Genomic_DNA"/>
</dbReference>
<dbReference type="AlphaFoldDB" id="D4F568"/>
<evidence type="ECO:0000313" key="2">
    <source>
        <dbReference type="EMBL" id="EFE23095.1"/>
    </source>
</evidence>
<proteinExistence type="predicted"/>
<accession>D4F568</accession>
<name>D4F568_EDWTA</name>
<reference evidence="2 3" key="1">
    <citation type="submission" date="2010-02" db="EMBL/GenBank/DDBJ databases">
        <authorList>
            <person name="Weinstock G."/>
            <person name="Sodergren E."/>
            <person name="Clifton S."/>
            <person name="Fulton L."/>
            <person name="Fulton B."/>
            <person name="Courtney L."/>
            <person name="Fronick C."/>
            <person name="Harrison M."/>
            <person name="Strong C."/>
            <person name="Farmer C."/>
            <person name="Delahaunty K."/>
            <person name="Markovic C."/>
            <person name="Hall O."/>
            <person name="Minx P."/>
            <person name="Tomlinson C."/>
            <person name="Mitreva M."/>
            <person name="Nelson J."/>
            <person name="Hou S."/>
            <person name="Wollam A."/>
            <person name="Pepin K.H."/>
            <person name="Johnson M."/>
            <person name="Bhonagiri V."/>
            <person name="Zhang X."/>
            <person name="Suruliraj S."/>
            <person name="Warren W."/>
            <person name="Chinwalla A."/>
            <person name="Mardis E.R."/>
            <person name="Wilson R.K."/>
        </authorList>
    </citation>
    <scope>NUCLEOTIDE SEQUENCE [LARGE SCALE GENOMIC DNA]</scope>
    <source>
        <strain evidence="2 3">ATCC 23685</strain>
    </source>
</reference>
<evidence type="ECO:0000259" key="1">
    <source>
        <dbReference type="Pfam" id="PF16461"/>
    </source>
</evidence>
<evidence type="ECO:0000313" key="3">
    <source>
        <dbReference type="Proteomes" id="UP000003692"/>
    </source>
</evidence>
<protein>
    <recommendedName>
        <fullName evidence="1">Lambda phage tail tube protein N-terminal domain-containing protein</fullName>
    </recommendedName>
</protein>
<dbReference type="Pfam" id="PF16461">
    <property type="entry name" value="Phage_TTP_12"/>
    <property type="match status" value="1"/>
</dbReference>
<organism evidence="2 3">
    <name type="scientific">Edwardsiella tarda ATCC 23685</name>
    <dbReference type="NCBI Taxonomy" id="500638"/>
    <lineage>
        <taxon>Bacteria</taxon>
        <taxon>Pseudomonadati</taxon>
        <taxon>Pseudomonadota</taxon>
        <taxon>Gammaproteobacteria</taxon>
        <taxon>Enterobacterales</taxon>
        <taxon>Hafniaceae</taxon>
        <taxon>Edwardsiella</taxon>
    </lineage>
</organism>
<dbReference type="HOGENOM" id="CLU_094897_0_0_6"/>
<dbReference type="RefSeq" id="WP_005285671.1">
    <property type="nucleotide sequence ID" value="NZ_GG739633.1"/>
</dbReference>
<dbReference type="InterPro" id="IPR032494">
    <property type="entry name" value="Phage_TTP_N"/>
</dbReference>
<dbReference type="Proteomes" id="UP000003692">
    <property type="component" value="Unassembled WGS sequence"/>
</dbReference>
<comment type="caution">
    <text evidence="2">The sequence shown here is derived from an EMBL/GenBank/DDBJ whole genome shotgun (WGS) entry which is preliminary data.</text>
</comment>
<gene>
    <name evidence="2" type="ORF">EDWATA_01896</name>
</gene>
<dbReference type="Gene3D" id="4.10.410.40">
    <property type="match status" value="1"/>
</dbReference>
<feature type="domain" description="Lambda phage tail tube protein N-terminal" evidence="1">
    <location>
        <begin position="26"/>
        <end position="151"/>
    </location>
</feature>
<sequence length="256" mass="27374">MTETLKSEPVKGAKTTLWYYIGRGIGTPKSPEDDWRRLGKVKSLQPGELQTESEDDFYLDDENAEWKQSTPGQKSVSALSATLAWMPGDPGQQALMAAFMMNKNLTFRIKYPNGVCDFFTGHISKLGKQVTNKDTITRTIEIQPSGKPILAEELIPALTGIKISAAKYDDSNQVSLSGSQGKWTATSPVSKGRISLTVTPVPTGAALPPLNVTSADPEKALVADSTAPDITPLNTGEVAITVSGAGFSDKVTLTLS</sequence>